<dbReference type="AlphaFoldDB" id="A0A239PFX4"/>
<accession>A0A239PFX4</accession>
<name>A0A239PFX4_9ACTN</name>
<dbReference type="PANTHER" id="PTHR43800">
    <property type="entry name" value="PEPTIDYL-LYSINE N-ACETYLTRANSFERASE YJAB"/>
    <property type="match status" value="1"/>
</dbReference>
<dbReference type="OrthoDB" id="572496at2"/>
<dbReference type="CDD" id="cd04301">
    <property type="entry name" value="NAT_SF"/>
    <property type="match status" value="1"/>
</dbReference>
<dbReference type="InterPro" id="IPR000182">
    <property type="entry name" value="GNAT_dom"/>
</dbReference>
<feature type="domain" description="N-acetyltransferase" evidence="3">
    <location>
        <begin position="14"/>
        <end position="162"/>
    </location>
</feature>
<keyword evidence="2" id="KW-0012">Acyltransferase</keyword>
<evidence type="ECO:0000313" key="4">
    <source>
        <dbReference type="EMBL" id="SNT65735.1"/>
    </source>
</evidence>
<dbReference type="PROSITE" id="PS51186">
    <property type="entry name" value="GNAT"/>
    <property type="match status" value="1"/>
</dbReference>
<dbReference type="Gene3D" id="3.40.630.30">
    <property type="match status" value="1"/>
</dbReference>
<protein>
    <submittedName>
        <fullName evidence="4">N-acetylglutamate synthase, GNAT family</fullName>
    </submittedName>
</protein>
<dbReference type="Pfam" id="PF00583">
    <property type="entry name" value="Acetyltransf_1"/>
    <property type="match status" value="1"/>
</dbReference>
<reference evidence="4 5" key="1">
    <citation type="submission" date="2017-06" db="EMBL/GenBank/DDBJ databases">
        <authorList>
            <person name="Kim H.J."/>
            <person name="Triplett B.A."/>
        </authorList>
    </citation>
    <scope>NUCLEOTIDE SEQUENCE [LARGE SCALE GENOMIC DNA]</scope>
    <source>
        <strain evidence="4 5">CGMCC 4.5593</strain>
    </source>
</reference>
<organism evidence="4 5">
    <name type="scientific">Asanoa hainanensis</name>
    <dbReference type="NCBI Taxonomy" id="560556"/>
    <lineage>
        <taxon>Bacteria</taxon>
        <taxon>Bacillati</taxon>
        <taxon>Actinomycetota</taxon>
        <taxon>Actinomycetes</taxon>
        <taxon>Micromonosporales</taxon>
        <taxon>Micromonosporaceae</taxon>
        <taxon>Asanoa</taxon>
    </lineage>
</organism>
<dbReference type="PANTHER" id="PTHR43800:SF1">
    <property type="entry name" value="PEPTIDYL-LYSINE N-ACETYLTRANSFERASE YJAB"/>
    <property type="match status" value="1"/>
</dbReference>
<dbReference type="InterPro" id="IPR016181">
    <property type="entry name" value="Acyl_CoA_acyltransferase"/>
</dbReference>
<proteinExistence type="predicted"/>
<evidence type="ECO:0000256" key="2">
    <source>
        <dbReference type="ARBA" id="ARBA00023315"/>
    </source>
</evidence>
<keyword evidence="1" id="KW-0808">Transferase</keyword>
<dbReference type="EMBL" id="FZPH01000026">
    <property type="protein sequence ID" value="SNT65735.1"/>
    <property type="molecule type" value="Genomic_DNA"/>
</dbReference>
<dbReference type="Proteomes" id="UP000198362">
    <property type="component" value="Unassembled WGS sequence"/>
</dbReference>
<dbReference type="GO" id="GO:0016747">
    <property type="term" value="F:acyltransferase activity, transferring groups other than amino-acyl groups"/>
    <property type="evidence" value="ECO:0007669"/>
    <property type="project" value="InterPro"/>
</dbReference>
<sequence>MFHVKPNHPQNGWVQIRQARRDDLTNLQDIERAAGEAFRELGMPEVADDEPPTVEELTAYLDAGTAWVMTVDDEVAAYLIAEPIDGNLHIEQVSVHPTHAGKRLGRQLIEHAATEARTNGMPALTLTTFRDVPWNAPYYERCGFHIIPDDELTPGLAAKRQQEADHGLDRWPRVGMRRATIS</sequence>
<evidence type="ECO:0000313" key="5">
    <source>
        <dbReference type="Proteomes" id="UP000198362"/>
    </source>
</evidence>
<evidence type="ECO:0000256" key="1">
    <source>
        <dbReference type="ARBA" id="ARBA00022679"/>
    </source>
</evidence>
<dbReference type="SUPFAM" id="SSF55729">
    <property type="entry name" value="Acyl-CoA N-acyltransferases (Nat)"/>
    <property type="match status" value="1"/>
</dbReference>
<keyword evidence="5" id="KW-1185">Reference proteome</keyword>
<evidence type="ECO:0000259" key="3">
    <source>
        <dbReference type="PROSITE" id="PS51186"/>
    </source>
</evidence>
<gene>
    <name evidence="4" type="ORF">SAMN05421812_1264</name>
</gene>